<keyword evidence="3" id="KW-1185">Reference proteome</keyword>
<name>A0ABS8NK73_9BACT</name>
<dbReference type="RefSeq" id="WP_230274976.1">
    <property type="nucleotide sequence ID" value="NZ_JAJKFW010000025.1"/>
</dbReference>
<proteinExistence type="predicted"/>
<sequence>MPSFIRRVHALPRAVCVPTIASVAGLCLLSVLGGCTQEAPIITYQVPTQKPAVLAEEDTRTIAAILPQKDQAWFFKIIGRESAVDLIDDSFREFVESVKFEDGVPILDDVPAEWQKGKERMMRFASFDINTPVQQLDLSISQLTRMDDWSELVTMNVNRWRKQVGLEDSDDEWAGGETMEWSGGTSEEFADAPAIWVDVTGRPSASSSSMMAGNAPFASMAGGPMMGGQSAGDASSDPHAGLPRDAQEAIEQAKAKGESMPAAKEKAFPGESSKTESSSSTPELDFERPEGWRDGRMSMMRMAAFNVGPEDAPAEVTVITAGGDLRGNVARWMGQVENGQPDDAEVDAALESAEKLTVAGRDAQRFILLPKDAENKSASSIDATIVPLENDFSLFIKMTGPAEVIKDQDQEMRRFLESLQY</sequence>
<feature type="compositionally biased region" description="Low complexity" evidence="1">
    <location>
        <begin position="271"/>
        <end position="281"/>
    </location>
</feature>
<gene>
    <name evidence="2" type="ORF">LOC71_16860</name>
</gene>
<dbReference type="PROSITE" id="PS51257">
    <property type="entry name" value="PROKAR_LIPOPROTEIN"/>
    <property type="match status" value="1"/>
</dbReference>
<dbReference type="Proteomes" id="UP001430306">
    <property type="component" value="Unassembled WGS sequence"/>
</dbReference>
<feature type="region of interest" description="Disordered" evidence="1">
    <location>
        <begin position="221"/>
        <end position="291"/>
    </location>
</feature>
<evidence type="ECO:0000256" key="1">
    <source>
        <dbReference type="SAM" id="MobiDB-lite"/>
    </source>
</evidence>
<reference evidence="2" key="1">
    <citation type="submission" date="2021-11" db="EMBL/GenBank/DDBJ databases">
        <title>Genome sequence.</title>
        <authorList>
            <person name="Sun Q."/>
        </authorList>
    </citation>
    <scope>NUCLEOTIDE SEQUENCE</scope>
    <source>
        <strain evidence="2">JC740</strain>
    </source>
</reference>
<evidence type="ECO:0000313" key="2">
    <source>
        <dbReference type="EMBL" id="MCC9643955.1"/>
    </source>
</evidence>
<protein>
    <submittedName>
        <fullName evidence="2">Uncharacterized protein</fullName>
    </submittedName>
</protein>
<feature type="compositionally biased region" description="Basic and acidic residues" evidence="1">
    <location>
        <begin position="245"/>
        <end position="268"/>
    </location>
</feature>
<evidence type="ECO:0000313" key="3">
    <source>
        <dbReference type="Proteomes" id="UP001430306"/>
    </source>
</evidence>
<dbReference type="EMBL" id="JAJKFW010000025">
    <property type="protein sequence ID" value="MCC9643955.1"/>
    <property type="molecule type" value="Genomic_DNA"/>
</dbReference>
<accession>A0ABS8NK73</accession>
<organism evidence="2 3">
    <name type="scientific">Rhodopirellula halodulae</name>
    <dbReference type="NCBI Taxonomy" id="2894198"/>
    <lineage>
        <taxon>Bacteria</taxon>
        <taxon>Pseudomonadati</taxon>
        <taxon>Planctomycetota</taxon>
        <taxon>Planctomycetia</taxon>
        <taxon>Pirellulales</taxon>
        <taxon>Pirellulaceae</taxon>
        <taxon>Rhodopirellula</taxon>
    </lineage>
</organism>
<comment type="caution">
    <text evidence="2">The sequence shown here is derived from an EMBL/GenBank/DDBJ whole genome shotgun (WGS) entry which is preliminary data.</text>
</comment>